<protein>
    <recommendedName>
        <fullName evidence="3">F-box domain-containing protein</fullName>
    </recommendedName>
</protein>
<dbReference type="HOGENOM" id="CLU_704175_0_0_1"/>
<dbReference type="EMBL" id="KN832872">
    <property type="protein sequence ID" value="KIN04543.1"/>
    <property type="molecule type" value="Genomic_DNA"/>
</dbReference>
<organism evidence="1 2">
    <name type="scientific">Oidiodendron maius (strain Zn)</name>
    <dbReference type="NCBI Taxonomy" id="913774"/>
    <lineage>
        <taxon>Eukaryota</taxon>
        <taxon>Fungi</taxon>
        <taxon>Dikarya</taxon>
        <taxon>Ascomycota</taxon>
        <taxon>Pezizomycotina</taxon>
        <taxon>Leotiomycetes</taxon>
        <taxon>Leotiomycetes incertae sedis</taxon>
        <taxon>Myxotrichaceae</taxon>
        <taxon>Oidiodendron</taxon>
    </lineage>
</organism>
<dbReference type="OrthoDB" id="3550724at2759"/>
<sequence length="392" mass="43581">MMQVTCSTQNSPSLTSIPPELLLRIVSFLPGPSTFLALAQTSPGLRQFFCLHASGICNDYILSRFLPSAVLFDSRIQNGWLVPTDSSVWHEENLLLERKRKYCAARQGQAPPIQQPRVDTLAISTHDTGYRPSTCASRHRNNRVNTDLRFPLSSPGPLYLAFLEEYGWDVEIFSEPLNYRDMGHDNATYESEQEKNNERDKRKSGVMWKVSTYTIRPFLQKLDATILNRCGCGAGSDANPSSAPPPQTKPMSGLGYKLLVRSGLGKIFPFLRIPKVESEQRLFGELPRGPENQKLRTGGKCGLGKETMSAVLLWTIVSGYVEGLVPSPVSNNTEVPLLGERKRAVHLIKDLKNKTKAIGKTMRLGLVASSSRVLSIVRRGCMGKQRGFAMLK</sequence>
<dbReference type="Proteomes" id="UP000054321">
    <property type="component" value="Unassembled WGS sequence"/>
</dbReference>
<name>A0A0C3DR65_OIDMZ</name>
<evidence type="ECO:0000313" key="2">
    <source>
        <dbReference type="Proteomes" id="UP000054321"/>
    </source>
</evidence>
<gene>
    <name evidence="1" type="ORF">OIDMADRAFT_142415</name>
</gene>
<dbReference type="InParanoid" id="A0A0C3DR65"/>
<proteinExistence type="predicted"/>
<reference evidence="1 2" key="1">
    <citation type="submission" date="2014-04" db="EMBL/GenBank/DDBJ databases">
        <authorList>
            <consortium name="DOE Joint Genome Institute"/>
            <person name="Kuo A."/>
            <person name="Martino E."/>
            <person name="Perotto S."/>
            <person name="Kohler A."/>
            <person name="Nagy L.G."/>
            <person name="Floudas D."/>
            <person name="Copeland A."/>
            <person name="Barry K.W."/>
            <person name="Cichocki N."/>
            <person name="Veneault-Fourrey C."/>
            <person name="LaButti K."/>
            <person name="Lindquist E.A."/>
            <person name="Lipzen A."/>
            <person name="Lundell T."/>
            <person name="Morin E."/>
            <person name="Murat C."/>
            <person name="Sun H."/>
            <person name="Tunlid A."/>
            <person name="Henrissat B."/>
            <person name="Grigoriev I.V."/>
            <person name="Hibbett D.S."/>
            <person name="Martin F."/>
            <person name="Nordberg H.P."/>
            <person name="Cantor M.N."/>
            <person name="Hua S.X."/>
        </authorList>
    </citation>
    <scope>NUCLEOTIDE SEQUENCE [LARGE SCALE GENOMIC DNA]</scope>
    <source>
        <strain evidence="1 2">Zn</strain>
    </source>
</reference>
<evidence type="ECO:0000313" key="1">
    <source>
        <dbReference type="EMBL" id="KIN04543.1"/>
    </source>
</evidence>
<dbReference type="InterPro" id="IPR036047">
    <property type="entry name" value="F-box-like_dom_sf"/>
</dbReference>
<reference evidence="2" key="2">
    <citation type="submission" date="2015-01" db="EMBL/GenBank/DDBJ databases">
        <title>Evolutionary Origins and Diversification of the Mycorrhizal Mutualists.</title>
        <authorList>
            <consortium name="DOE Joint Genome Institute"/>
            <consortium name="Mycorrhizal Genomics Consortium"/>
            <person name="Kohler A."/>
            <person name="Kuo A."/>
            <person name="Nagy L.G."/>
            <person name="Floudas D."/>
            <person name="Copeland A."/>
            <person name="Barry K.W."/>
            <person name="Cichocki N."/>
            <person name="Veneault-Fourrey C."/>
            <person name="LaButti K."/>
            <person name="Lindquist E.A."/>
            <person name="Lipzen A."/>
            <person name="Lundell T."/>
            <person name="Morin E."/>
            <person name="Murat C."/>
            <person name="Riley R."/>
            <person name="Ohm R."/>
            <person name="Sun H."/>
            <person name="Tunlid A."/>
            <person name="Henrissat B."/>
            <person name="Grigoriev I.V."/>
            <person name="Hibbett D.S."/>
            <person name="Martin F."/>
        </authorList>
    </citation>
    <scope>NUCLEOTIDE SEQUENCE [LARGE SCALE GENOMIC DNA]</scope>
    <source>
        <strain evidence="2">Zn</strain>
    </source>
</reference>
<dbReference type="AlphaFoldDB" id="A0A0C3DR65"/>
<evidence type="ECO:0008006" key="3">
    <source>
        <dbReference type="Google" id="ProtNLM"/>
    </source>
</evidence>
<dbReference type="SUPFAM" id="SSF81383">
    <property type="entry name" value="F-box domain"/>
    <property type="match status" value="1"/>
</dbReference>
<accession>A0A0C3DR65</accession>
<keyword evidence="2" id="KW-1185">Reference proteome</keyword>